<protein>
    <submittedName>
        <fullName evidence="1">Uncharacterized protein</fullName>
    </submittedName>
</protein>
<accession>A0A644ZZS7</accession>
<dbReference type="AlphaFoldDB" id="A0A644ZZS7"/>
<dbReference type="EMBL" id="VSSQ01011296">
    <property type="protein sequence ID" value="MPM46480.1"/>
    <property type="molecule type" value="Genomic_DNA"/>
</dbReference>
<proteinExistence type="predicted"/>
<organism evidence="1">
    <name type="scientific">bioreactor metagenome</name>
    <dbReference type="NCBI Taxonomy" id="1076179"/>
    <lineage>
        <taxon>unclassified sequences</taxon>
        <taxon>metagenomes</taxon>
        <taxon>ecological metagenomes</taxon>
    </lineage>
</organism>
<name>A0A644ZZS7_9ZZZZ</name>
<dbReference type="InterPro" id="IPR011659">
    <property type="entry name" value="WD40"/>
</dbReference>
<reference evidence="1" key="1">
    <citation type="submission" date="2019-08" db="EMBL/GenBank/DDBJ databases">
        <authorList>
            <person name="Kucharzyk K."/>
            <person name="Murdoch R.W."/>
            <person name="Higgins S."/>
            <person name="Loffler F."/>
        </authorList>
    </citation>
    <scope>NUCLEOTIDE SEQUENCE</scope>
</reference>
<comment type="caution">
    <text evidence="1">The sequence shown here is derived from an EMBL/GenBank/DDBJ whole genome shotgun (WGS) entry which is preliminary data.</text>
</comment>
<evidence type="ECO:0000313" key="1">
    <source>
        <dbReference type="EMBL" id="MPM46480.1"/>
    </source>
</evidence>
<gene>
    <name evidence="1" type="ORF">SDC9_93183</name>
</gene>
<sequence length="388" mass="44411">MNPETREMSLADNQNVYEYNPQNGKTKYSYFYNTDDHTAVAGIGADRKTVFLFRAWNGGDVYSTAGLSGKEKYNHFKRIPFPVNTDISQEQSATTWDKWLVFSSDRQGGSGGFDLYYGMPDEKLKIYGALTPDSVNTSADETDVRFLEDGTLIFSSNRDGKFKPYYTRFDGSKWNAPALISFIPDSFASSDVRDLVIYDSLFYFSSNKTGNYDIYWSVIVRDSVPATKPDTIIAEVIDSVPVQPDTALSEFEQKMVDLEQKLDSLEFKPYRAFVQVGAYRFVKTIIEFKHRFPAFDTTALRIESEILKISPPDSVRKFMIDKTYLTLREAALRQQVALKQQADKINLYESPVDAFIAVYDARNVRIVIFFNLDKKEYKILVGDDVVYF</sequence>
<dbReference type="Pfam" id="PF07676">
    <property type="entry name" value="PD40"/>
    <property type="match status" value="3"/>
</dbReference>